<comment type="caution">
    <text evidence="2">The sequence shown here is derived from an EMBL/GenBank/DDBJ whole genome shotgun (WGS) entry which is preliminary data.</text>
</comment>
<dbReference type="GO" id="GO:0008270">
    <property type="term" value="F:zinc ion binding"/>
    <property type="evidence" value="ECO:0007669"/>
    <property type="project" value="InterPro"/>
</dbReference>
<accession>A0A315XXV5</accession>
<keyword evidence="2" id="KW-0255">Endonuclease</keyword>
<reference evidence="2 3" key="1">
    <citation type="submission" date="2018-05" db="EMBL/GenBank/DDBJ databases">
        <title>The Hungate 1000. A catalogue of reference genomes from the rumen microbiome.</title>
        <authorList>
            <person name="Kelly W."/>
        </authorList>
    </citation>
    <scope>NUCLEOTIDE SEQUENCE [LARGE SCALE GENOMIC DNA]</scope>
    <source>
        <strain evidence="2 3">SAb67</strain>
    </source>
</reference>
<keyword evidence="2" id="KW-0378">Hydrolase</keyword>
<dbReference type="InterPro" id="IPR003615">
    <property type="entry name" value="HNH_nuc"/>
</dbReference>
<organism evidence="2 3">
    <name type="scientific">Ruminococcus flavefaciens</name>
    <dbReference type="NCBI Taxonomy" id="1265"/>
    <lineage>
        <taxon>Bacteria</taxon>
        <taxon>Bacillati</taxon>
        <taxon>Bacillota</taxon>
        <taxon>Clostridia</taxon>
        <taxon>Eubacteriales</taxon>
        <taxon>Oscillospiraceae</taxon>
        <taxon>Ruminococcus</taxon>
    </lineage>
</organism>
<dbReference type="Gene3D" id="1.10.30.50">
    <property type="match status" value="1"/>
</dbReference>
<evidence type="ECO:0000259" key="1">
    <source>
        <dbReference type="SMART" id="SM00507"/>
    </source>
</evidence>
<dbReference type="SMART" id="SM00507">
    <property type="entry name" value="HNHc"/>
    <property type="match status" value="1"/>
</dbReference>
<evidence type="ECO:0000313" key="2">
    <source>
        <dbReference type="EMBL" id="PWJ11970.1"/>
    </source>
</evidence>
<gene>
    <name evidence="2" type="ORF">IE37_02235</name>
</gene>
<sequence>MAFPNEVKIKALVACGRRCCICHKFCGNKMEIHHIRHHAKGGDDTFENAIPLCFDCHAEVGQYDPTHPKGTKFTEKELISHRDNWYKKVKEESVSEKKEKFLESMRSIRVYITKDSEPQSLINVSTGKELFSYAENTCAIDFDYDEPDNEEVLDVLLLFSDELESVLDDYPYMGLAQKMSFAFQFTTYIKQLEEMQYMVFTERANRIIKGGALPADNFPVWIVRIFKNDNPQIVTRSIENNETSIQTPEISG</sequence>
<evidence type="ECO:0000313" key="3">
    <source>
        <dbReference type="Proteomes" id="UP000245720"/>
    </source>
</evidence>
<dbReference type="Proteomes" id="UP000245720">
    <property type="component" value="Unassembled WGS sequence"/>
</dbReference>
<protein>
    <submittedName>
        <fullName evidence="2">HNH endonuclease</fullName>
    </submittedName>
</protein>
<proteinExistence type="predicted"/>
<dbReference type="InterPro" id="IPR002711">
    <property type="entry name" value="HNH"/>
</dbReference>
<dbReference type="Pfam" id="PF01844">
    <property type="entry name" value="HNH"/>
    <property type="match status" value="1"/>
</dbReference>
<dbReference type="GO" id="GO:0003676">
    <property type="term" value="F:nucleic acid binding"/>
    <property type="evidence" value="ECO:0007669"/>
    <property type="project" value="InterPro"/>
</dbReference>
<keyword evidence="2" id="KW-0540">Nuclease</keyword>
<dbReference type="AlphaFoldDB" id="A0A315XXV5"/>
<dbReference type="EMBL" id="QGDI01000008">
    <property type="protein sequence ID" value="PWJ11970.1"/>
    <property type="molecule type" value="Genomic_DNA"/>
</dbReference>
<feature type="domain" description="HNH nuclease" evidence="1">
    <location>
        <begin position="9"/>
        <end position="58"/>
    </location>
</feature>
<dbReference type="OrthoDB" id="9779761at2"/>
<dbReference type="GO" id="GO:0004519">
    <property type="term" value="F:endonuclease activity"/>
    <property type="evidence" value="ECO:0007669"/>
    <property type="project" value="UniProtKB-KW"/>
</dbReference>
<name>A0A315XXV5_RUMFL</name>
<dbReference type="RefSeq" id="WP_109726985.1">
    <property type="nucleotide sequence ID" value="NZ_QGDI01000008.1"/>
</dbReference>
<dbReference type="CDD" id="cd00085">
    <property type="entry name" value="HNHc"/>
    <property type="match status" value="1"/>
</dbReference>